<dbReference type="EMBL" id="FUYC01000001">
    <property type="protein sequence ID" value="SKA72099.1"/>
    <property type="molecule type" value="Genomic_DNA"/>
</dbReference>
<gene>
    <name evidence="2" type="ORF">SAMN02745704_00283</name>
</gene>
<sequence>MADLDIRIPDPDDSYTIRIAPGYISITDHNKPKVDTPKKVAPKTKKIPAPPSRSTFTEKSRRSFKKALNEIKLTKLPTHYIVLTVPNASQAPKDWKRGVGNLRRRMIENFPRCWFFWRLMPEKQRGLPILHLLGSLNDPVGCDELQELLTKWWSKINDIHWTVQPRVVRVQEVTGPHDRLFKKMSCAEMTTQHNEFYEAWGKLGKRWDRWNGKNIPYDVVEKFTVKHACHHEIKRVLMDSVEQDINEIEGRLRDDTDYDKRQMLANSLNGKRQFLNKLAAMDDDITFLDREHMDLVWETIREFSE</sequence>
<dbReference type="OrthoDB" id="5450354at2"/>
<dbReference type="Proteomes" id="UP000190027">
    <property type="component" value="Unassembled WGS sequence"/>
</dbReference>
<protein>
    <submittedName>
        <fullName evidence="2">Uncharacterized protein</fullName>
    </submittedName>
</protein>
<feature type="region of interest" description="Disordered" evidence="1">
    <location>
        <begin position="28"/>
        <end position="59"/>
    </location>
</feature>
<proteinExistence type="predicted"/>
<dbReference type="RefSeq" id="WP_078715858.1">
    <property type="nucleotide sequence ID" value="NZ_FUYC01000001.1"/>
</dbReference>
<keyword evidence="3" id="KW-1185">Reference proteome</keyword>
<evidence type="ECO:0000313" key="3">
    <source>
        <dbReference type="Proteomes" id="UP000190027"/>
    </source>
</evidence>
<evidence type="ECO:0000256" key="1">
    <source>
        <dbReference type="SAM" id="MobiDB-lite"/>
    </source>
</evidence>
<dbReference type="AlphaFoldDB" id="A0A1T4W4N6"/>
<name>A0A1T4W4N6_9BACT</name>
<reference evidence="2 3" key="1">
    <citation type="submission" date="2017-02" db="EMBL/GenBank/DDBJ databases">
        <authorList>
            <person name="Peterson S.W."/>
        </authorList>
    </citation>
    <scope>NUCLEOTIDE SEQUENCE [LARGE SCALE GENOMIC DNA]</scope>
    <source>
        <strain evidence="2 3">DSM 16080</strain>
    </source>
</reference>
<feature type="compositionally biased region" description="Basic and acidic residues" evidence="1">
    <location>
        <begin position="28"/>
        <end position="38"/>
    </location>
</feature>
<organism evidence="2 3">
    <name type="scientific">Paucidesulfovibrio gracilis DSM 16080</name>
    <dbReference type="NCBI Taxonomy" id="1121449"/>
    <lineage>
        <taxon>Bacteria</taxon>
        <taxon>Pseudomonadati</taxon>
        <taxon>Thermodesulfobacteriota</taxon>
        <taxon>Desulfovibrionia</taxon>
        <taxon>Desulfovibrionales</taxon>
        <taxon>Desulfovibrionaceae</taxon>
        <taxon>Paucidesulfovibrio</taxon>
    </lineage>
</organism>
<evidence type="ECO:0000313" key="2">
    <source>
        <dbReference type="EMBL" id="SKA72099.1"/>
    </source>
</evidence>
<accession>A0A1T4W4N6</accession>